<dbReference type="PANTHER" id="PTHR47269:SF1">
    <property type="entry name" value="PEPTIDYL-PROLYL CIS-TRANS ISOMERASE CYP21-4"/>
    <property type="match status" value="1"/>
</dbReference>
<evidence type="ECO:0000313" key="2">
    <source>
        <dbReference type="EMBL" id="KAG2588546.1"/>
    </source>
</evidence>
<reference evidence="2" key="1">
    <citation type="submission" date="2020-05" db="EMBL/GenBank/DDBJ databases">
        <title>WGS assembly of Panicum virgatum.</title>
        <authorList>
            <person name="Lovell J.T."/>
            <person name="Jenkins J."/>
            <person name="Shu S."/>
            <person name="Juenger T.E."/>
            <person name="Schmutz J."/>
        </authorList>
    </citation>
    <scope>NUCLEOTIDE SEQUENCE</scope>
    <source>
        <strain evidence="2">AP13</strain>
    </source>
</reference>
<dbReference type="Proteomes" id="UP000823388">
    <property type="component" value="Chromosome 5N"/>
</dbReference>
<keyword evidence="1" id="KW-1133">Transmembrane helix</keyword>
<dbReference type="EMBL" id="CM029046">
    <property type="protein sequence ID" value="KAG2588546.1"/>
    <property type="molecule type" value="Genomic_DNA"/>
</dbReference>
<organism evidence="2 3">
    <name type="scientific">Panicum virgatum</name>
    <name type="common">Blackwell switchgrass</name>
    <dbReference type="NCBI Taxonomy" id="38727"/>
    <lineage>
        <taxon>Eukaryota</taxon>
        <taxon>Viridiplantae</taxon>
        <taxon>Streptophyta</taxon>
        <taxon>Embryophyta</taxon>
        <taxon>Tracheophyta</taxon>
        <taxon>Spermatophyta</taxon>
        <taxon>Magnoliopsida</taxon>
        <taxon>Liliopsida</taxon>
        <taxon>Poales</taxon>
        <taxon>Poaceae</taxon>
        <taxon>PACMAD clade</taxon>
        <taxon>Panicoideae</taxon>
        <taxon>Panicodae</taxon>
        <taxon>Paniceae</taxon>
        <taxon>Panicinae</taxon>
        <taxon>Panicum</taxon>
        <taxon>Panicum sect. Hiantes</taxon>
    </lineage>
</organism>
<dbReference type="AlphaFoldDB" id="A0A8T0RV15"/>
<gene>
    <name evidence="2" type="ORF">PVAP13_5NG352162</name>
</gene>
<proteinExistence type="predicted"/>
<sequence>MEKRSMAKLKPKALLAQSKVKKGPSQISVITIFTYLVLGVVVVSSVYAAYKYWVGK</sequence>
<name>A0A8T0RV15_PANVG</name>
<accession>A0A8T0RV15</accession>
<keyword evidence="3" id="KW-1185">Reference proteome</keyword>
<feature type="transmembrane region" description="Helical" evidence="1">
    <location>
        <begin position="27"/>
        <end position="50"/>
    </location>
</feature>
<evidence type="ECO:0000256" key="1">
    <source>
        <dbReference type="SAM" id="Phobius"/>
    </source>
</evidence>
<evidence type="ECO:0000313" key="3">
    <source>
        <dbReference type="Proteomes" id="UP000823388"/>
    </source>
</evidence>
<protein>
    <submittedName>
        <fullName evidence="2">Uncharacterized protein</fullName>
    </submittedName>
</protein>
<keyword evidence="1" id="KW-0472">Membrane</keyword>
<comment type="caution">
    <text evidence="2">The sequence shown here is derived from an EMBL/GenBank/DDBJ whole genome shotgun (WGS) entry which is preliminary data.</text>
</comment>
<keyword evidence="1" id="KW-0812">Transmembrane</keyword>
<dbReference type="PANTHER" id="PTHR47269">
    <property type="entry name" value="PEPTIDYL-PROLYL CIS-TRANS ISOMERASE CYP21-4"/>
    <property type="match status" value="1"/>
</dbReference>